<evidence type="ECO:0000256" key="4">
    <source>
        <dbReference type="ARBA" id="ARBA00023004"/>
    </source>
</evidence>
<dbReference type="PROSITE" id="PS51918">
    <property type="entry name" value="RADICAL_SAM"/>
    <property type="match status" value="1"/>
</dbReference>
<keyword evidence="4" id="KW-0408">Iron</keyword>
<protein>
    <submittedName>
        <fullName evidence="7">Anaerobilin synthase</fullName>
        <ecNumber evidence="7">2.1.1.342</ecNumber>
    </submittedName>
</protein>
<keyword evidence="7" id="KW-0808">Transferase</keyword>
<keyword evidence="2" id="KW-0949">S-adenosyl-L-methionine</keyword>
<keyword evidence="5" id="KW-0411">Iron-sulfur</keyword>
<dbReference type="SFLD" id="SFLDS00029">
    <property type="entry name" value="Radical_SAM"/>
    <property type="match status" value="1"/>
</dbReference>
<dbReference type="SUPFAM" id="SSF102114">
    <property type="entry name" value="Radical SAM enzymes"/>
    <property type="match status" value="1"/>
</dbReference>
<dbReference type="CDD" id="cd01335">
    <property type="entry name" value="Radical_SAM"/>
    <property type="match status" value="1"/>
</dbReference>
<organism evidence="7 8">
    <name type="scientific">Campylobacter suis</name>
    <dbReference type="NCBI Taxonomy" id="2790657"/>
    <lineage>
        <taxon>Bacteria</taxon>
        <taxon>Pseudomonadati</taxon>
        <taxon>Campylobacterota</taxon>
        <taxon>Epsilonproteobacteria</taxon>
        <taxon>Campylobacterales</taxon>
        <taxon>Campylobacteraceae</taxon>
        <taxon>Campylobacter</taxon>
    </lineage>
</organism>
<dbReference type="Pfam" id="PF04055">
    <property type="entry name" value="Radical_SAM"/>
    <property type="match status" value="1"/>
</dbReference>
<comment type="cofactor">
    <cofactor evidence="1">
        <name>[4Fe-4S] cluster</name>
        <dbReference type="ChEBI" id="CHEBI:49883"/>
    </cofactor>
</comment>
<evidence type="ECO:0000313" key="8">
    <source>
        <dbReference type="Proteomes" id="UP000789359"/>
    </source>
</evidence>
<dbReference type="InterPro" id="IPR013785">
    <property type="entry name" value="Aldolase_TIM"/>
</dbReference>
<reference evidence="7 8" key="1">
    <citation type="submission" date="2020-11" db="EMBL/GenBank/DDBJ databases">
        <authorList>
            <person name="Peeters C."/>
        </authorList>
    </citation>
    <scope>NUCLEOTIDE SEQUENCE [LARGE SCALE GENOMIC DNA]</scope>
    <source>
        <strain evidence="7 8">LMG 8286</strain>
    </source>
</reference>
<evidence type="ECO:0000256" key="5">
    <source>
        <dbReference type="ARBA" id="ARBA00023014"/>
    </source>
</evidence>
<evidence type="ECO:0000259" key="6">
    <source>
        <dbReference type="PROSITE" id="PS51918"/>
    </source>
</evidence>
<dbReference type="SMART" id="SM00729">
    <property type="entry name" value="Elp3"/>
    <property type="match status" value="1"/>
</dbReference>
<evidence type="ECO:0000256" key="3">
    <source>
        <dbReference type="ARBA" id="ARBA00022723"/>
    </source>
</evidence>
<dbReference type="GO" id="GO:0032259">
    <property type="term" value="P:methylation"/>
    <property type="evidence" value="ECO:0007669"/>
    <property type="project" value="UniProtKB-KW"/>
</dbReference>
<evidence type="ECO:0000256" key="1">
    <source>
        <dbReference type="ARBA" id="ARBA00001966"/>
    </source>
</evidence>
<dbReference type="GO" id="GO:0008168">
    <property type="term" value="F:methyltransferase activity"/>
    <property type="evidence" value="ECO:0007669"/>
    <property type="project" value="UniProtKB-KW"/>
</dbReference>
<dbReference type="Proteomes" id="UP000789359">
    <property type="component" value="Unassembled WGS sequence"/>
</dbReference>
<dbReference type="PANTHER" id="PTHR13932">
    <property type="entry name" value="COPROPORPHYRINIGEN III OXIDASE"/>
    <property type="match status" value="1"/>
</dbReference>
<evidence type="ECO:0000256" key="2">
    <source>
        <dbReference type="ARBA" id="ARBA00022691"/>
    </source>
</evidence>
<keyword evidence="3" id="KW-0479">Metal-binding</keyword>
<proteinExistence type="predicted"/>
<dbReference type="PANTHER" id="PTHR13932:SF5">
    <property type="entry name" value="RADICAL S-ADENOSYL METHIONINE DOMAIN-CONTAINING PROTEIN 1, MITOCHONDRIAL"/>
    <property type="match status" value="1"/>
</dbReference>
<dbReference type="InterPro" id="IPR058240">
    <property type="entry name" value="rSAM_sf"/>
</dbReference>
<dbReference type="SFLD" id="SFLDG01065">
    <property type="entry name" value="anaerobic_coproporphyrinogen-I"/>
    <property type="match status" value="1"/>
</dbReference>
<comment type="caution">
    <text evidence="7">The sequence shown here is derived from an EMBL/GenBank/DDBJ whole genome shotgun (WGS) entry which is preliminary data.</text>
</comment>
<dbReference type="InterPro" id="IPR034505">
    <property type="entry name" value="Coproporphyrinogen-III_oxidase"/>
</dbReference>
<name>A0ABN7K397_9BACT</name>
<dbReference type="EC" id="2.1.1.342" evidence="7"/>
<keyword evidence="7" id="KW-0489">Methyltransferase</keyword>
<evidence type="ECO:0000313" key="7">
    <source>
        <dbReference type="EMBL" id="CAD7286974.1"/>
    </source>
</evidence>
<dbReference type="RefSeq" id="WP_230056409.1">
    <property type="nucleotide sequence ID" value="NZ_CAJHOE010000001.1"/>
</dbReference>
<gene>
    <name evidence="7" type="primary">chuW</name>
    <name evidence="7" type="ORF">LMG8286_00633</name>
</gene>
<feature type="domain" description="Radical SAM core" evidence="6">
    <location>
        <begin position="33"/>
        <end position="265"/>
    </location>
</feature>
<dbReference type="SFLD" id="SFLDG01082">
    <property type="entry name" value="B12-binding_domain_containing"/>
    <property type="match status" value="1"/>
</dbReference>
<sequence length="406" mass="46803">MFSKRIKGHHSGHPKRAKMAKQKDLFEFLDTQTPTHKDGAIYFHVPFCDNICSFCSMNRTKLDDELDEYTEFLLAEIKRYSEFNYIKQKEFSSIYFGGGTPTTLKEKHLERVITAIKEGFVLSKDVEFSFESTLHNLNLSKLRLMQELGVNRYSIGIQTFSEAGRKLLNRAHSQASAIEHLAKLRAEFDGMLCADIIYNYPKQSDDELKFDAATLKQIGVDSVSFYSLQFLDGSEFSKNHDTSYYELERDKKLHHLFVNEMLDGSHEMLELTKISKIGRDVYRYIRLSHAGADILPLGIGSGGKVGDFGIFNMKKGVQMLGILPPSEQNYKKFIAFFQYHVLKFNDIKSFIGDECFSELLQTFKQWQDWGLLNLNESGYELTLDGIFWGNTMADEITKITQKEFDR</sequence>
<dbReference type="Gene3D" id="3.20.20.70">
    <property type="entry name" value="Aldolase class I"/>
    <property type="match status" value="1"/>
</dbReference>
<dbReference type="InterPro" id="IPR007197">
    <property type="entry name" value="rSAM"/>
</dbReference>
<keyword evidence="8" id="KW-1185">Reference proteome</keyword>
<dbReference type="EMBL" id="CAJHOE010000001">
    <property type="protein sequence ID" value="CAD7286974.1"/>
    <property type="molecule type" value="Genomic_DNA"/>
</dbReference>
<dbReference type="InterPro" id="IPR006638">
    <property type="entry name" value="Elp3/MiaA/NifB-like_rSAM"/>
</dbReference>
<accession>A0ABN7K397</accession>